<name>A0A2T4YPT3_9SPHN</name>
<dbReference type="AlphaFoldDB" id="A0A2T4YPT3"/>
<comment type="caution">
    <text evidence="2">The sequence shown here is derived from an EMBL/GenBank/DDBJ whole genome shotgun (WGS) entry which is preliminary data.</text>
</comment>
<feature type="chain" id="PRO_5015673023" description="DUF4410 domain-containing protein" evidence="1">
    <location>
        <begin position="23"/>
        <end position="193"/>
    </location>
</feature>
<evidence type="ECO:0008006" key="4">
    <source>
        <dbReference type="Google" id="ProtNLM"/>
    </source>
</evidence>
<dbReference type="Proteomes" id="UP000240996">
    <property type="component" value="Unassembled WGS sequence"/>
</dbReference>
<sequence>MKKLFVALAMAGACLDASVAYAKKPVVMSSLELQQLQGRDIEASKDQVFGAVMSVLQDSGYRIQAADKDTGLITGIASTKGKMSYSLWTGFGKSKKTPIVSAFIEQTSPSTTHVRLSFVMGKVKSTVYGSGAQDEEPIYDVSVYQTAFEQINQTVFIRQTMKSPAATVASPGAPIAATPVATTVAPAAPSAPK</sequence>
<proteinExistence type="predicted"/>
<organism evidence="2 3">
    <name type="scientific">Sphingomonas aerolata</name>
    <dbReference type="NCBI Taxonomy" id="185951"/>
    <lineage>
        <taxon>Bacteria</taxon>
        <taxon>Pseudomonadati</taxon>
        <taxon>Pseudomonadota</taxon>
        <taxon>Alphaproteobacteria</taxon>
        <taxon>Sphingomonadales</taxon>
        <taxon>Sphingomonadaceae</taxon>
        <taxon>Sphingomonas</taxon>
    </lineage>
</organism>
<evidence type="ECO:0000256" key="1">
    <source>
        <dbReference type="SAM" id="SignalP"/>
    </source>
</evidence>
<dbReference type="RefSeq" id="WP_244180580.1">
    <property type="nucleotide sequence ID" value="NZ_JASPFS010000001.1"/>
</dbReference>
<keyword evidence="1" id="KW-0732">Signal</keyword>
<protein>
    <recommendedName>
        <fullName evidence="4">DUF4410 domain-containing protein</fullName>
    </recommendedName>
</protein>
<dbReference type="EMBL" id="PZZN01000002">
    <property type="protein sequence ID" value="PTM45526.1"/>
    <property type="molecule type" value="Genomic_DNA"/>
</dbReference>
<keyword evidence="3" id="KW-1185">Reference proteome</keyword>
<evidence type="ECO:0000313" key="2">
    <source>
        <dbReference type="EMBL" id="PTM45526.1"/>
    </source>
</evidence>
<reference evidence="2 3" key="1">
    <citation type="submission" date="2018-04" db="EMBL/GenBank/DDBJ databases">
        <title>Genomic Encyclopedia of Type Strains, Phase III (KMG-III): the genomes of soil and plant-associated and newly described type strains.</title>
        <authorList>
            <person name="Whitman W."/>
        </authorList>
    </citation>
    <scope>NUCLEOTIDE SEQUENCE [LARGE SCALE GENOMIC DNA]</scope>
    <source>
        <strain evidence="2 3">NW12</strain>
    </source>
</reference>
<feature type="signal peptide" evidence="1">
    <location>
        <begin position="1"/>
        <end position="22"/>
    </location>
</feature>
<gene>
    <name evidence="2" type="ORF">C8J24_1750</name>
</gene>
<accession>A0A2T4YPT3</accession>
<evidence type="ECO:0000313" key="3">
    <source>
        <dbReference type="Proteomes" id="UP000240996"/>
    </source>
</evidence>